<reference evidence="1" key="1">
    <citation type="submission" date="2024-05" db="EMBL/GenBank/DDBJ databases">
        <title>Pontimicrobium maritimus sp. nov., isolated form sea water.</title>
        <authorList>
            <person name="Muhammad N."/>
            <person name="Vuong T.Q."/>
            <person name="Han H.L."/>
            <person name="Kim S.-G."/>
        </authorList>
    </citation>
    <scope>NUCLEOTIDE SEQUENCE</scope>
    <source>
        <strain evidence="1">SW4</strain>
    </source>
</reference>
<protein>
    <submittedName>
        <fullName evidence="1">Uncharacterized protein</fullName>
    </submittedName>
</protein>
<dbReference type="EMBL" id="CP157199">
    <property type="protein sequence ID" value="XBG60946.1"/>
    <property type="molecule type" value="Genomic_DNA"/>
</dbReference>
<accession>A0AAU7BS90</accession>
<proteinExistence type="predicted"/>
<name>A0AAU7BS90_9FLAO</name>
<dbReference type="AlphaFoldDB" id="A0AAU7BS90"/>
<organism evidence="1">
    <name type="scientific">Pontimicrobium sp. SW4</name>
    <dbReference type="NCBI Taxonomy" id="3153519"/>
    <lineage>
        <taxon>Bacteria</taxon>
        <taxon>Pseudomonadati</taxon>
        <taxon>Bacteroidota</taxon>
        <taxon>Flavobacteriia</taxon>
        <taxon>Flavobacteriales</taxon>
        <taxon>Flavobacteriaceae</taxon>
        <taxon>Pontimicrobium</taxon>
    </lineage>
</organism>
<sequence>MNIEYFGTQINSVSVTLDEKKLIQLITVKSISIVDKCFLDAFINTYNNPAHISKIDKLIYESDSMNKDEFHQKLRKRKYSTKEVSINETPDFILWEKQDYKIEIRFHYDYNATQIIFRN</sequence>
<gene>
    <name evidence="1" type="ORF">ABGB03_13880</name>
</gene>
<evidence type="ECO:0000313" key="1">
    <source>
        <dbReference type="EMBL" id="XBG60946.1"/>
    </source>
</evidence>
<dbReference type="RefSeq" id="WP_347923174.1">
    <property type="nucleotide sequence ID" value="NZ_CP157199.1"/>
</dbReference>